<evidence type="ECO:0000256" key="6">
    <source>
        <dbReference type="ARBA" id="ARBA00022676"/>
    </source>
</evidence>
<keyword evidence="13" id="KW-0325">Glycoprotein</keyword>
<dbReference type="AlphaFoldDB" id="A0AAV2RA69"/>
<evidence type="ECO:0000256" key="13">
    <source>
        <dbReference type="ARBA" id="ARBA00023180"/>
    </source>
</evidence>
<evidence type="ECO:0000256" key="14">
    <source>
        <dbReference type="ARBA" id="ARBA00023211"/>
    </source>
</evidence>
<comment type="pathway">
    <text evidence="4">Glycan metabolism; heparan sulfate biosynthesis.</text>
</comment>
<evidence type="ECO:0000256" key="2">
    <source>
        <dbReference type="ARBA" id="ARBA00004323"/>
    </source>
</evidence>
<comment type="subcellular location">
    <subcellularLocation>
        <location evidence="2 15">Golgi apparatus membrane</location>
        <topology evidence="2 15">Single-pass type II membrane protein</topology>
    </subcellularLocation>
</comment>
<proteinExistence type="inferred from homology"/>
<evidence type="ECO:0000256" key="11">
    <source>
        <dbReference type="ARBA" id="ARBA00023034"/>
    </source>
</evidence>
<dbReference type="Proteomes" id="UP001497623">
    <property type="component" value="Unassembled WGS sequence"/>
</dbReference>
<evidence type="ECO:0000256" key="9">
    <source>
        <dbReference type="ARBA" id="ARBA00022968"/>
    </source>
</evidence>
<dbReference type="GO" id="GO:0047220">
    <property type="term" value="F:galactosylxylosylprotein 3-beta-galactosyltransferase activity"/>
    <property type="evidence" value="ECO:0007669"/>
    <property type="project" value="TreeGrafter"/>
</dbReference>
<keyword evidence="8 15" id="KW-0812">Transmembrane</keyword>
<evidence type="ECO:0000256" key="4">
    <source>
        <dbReference type="ARBA" id="ARBA00005093"/>
    </source>
</evidence>
<dbReference type="InterPro" id="IPR002659">
    <property type="entry name" value="Glyco_trans_31"/>
</dbReference>
<dbReference type="GO" id="GO:0006493">
    <property type="term" value="P:protein O-linked glycosylation"/>
    <property type="evidence" value="ECO:0007669"/>
    <property type="project" value="TreeGrafter"/>
</dbReference>
<sequence length="416" mass="48299">MQRQLLYERSSNMEVVEDTDAMKLLPDIGPVVETPDLPDPTPDYEDVHISDHGSLHDPEDMSQYEIFLNMRRSISSIPFCRRPGRYIILIASCVAAFISGCMVTLISIDPTHCDVHQCTEKIKLTDIEDTNSWLGSWRKVRNNEKNVFLVIIILTAPNNVEQRNVIRQTWLSEEKVDTMHFFVIGTAGLNEDLNTTIQSEQKRFNDMLFLSNIYDSYEALTKKLLASFVYLHHNVKFRFLLKCDDDTYVQMSQLHQELKSVPYKQRLHWGFFDGRATPKRSGPWKETDWVLCDHYLPYALGGGYVLSSDLVAFIATNSKYVKLYNSEDVSVGAWLAPIDVHRVHDTRFDTEWKSRGCNNEYIITHKQTVLHMREKFTNVKTIGFLCREQFQVRKSYKYNWSVPPSQCCIKNDTTIP</sequence>
<name>A0AAV2RA69_MEGNR</name>
<evidence type="ECO:0000256" key="1">
    <source>
        <dbReference type="ARBA" id="ARBA00001936"/>
    </source>
</evidence>
<dbReference type="Pfam" id="PF01762">
    <property type="entry name" value="Galactosyl_T"/>
    <property type="match status" value="1"/>
</dbReference>
<keyword evidence="12 15" id="KW-0472">Membrane</keyword>
<comment type="caution">
    <text evidence="16">The sequence shown here is derived from an EMBL/GenBank/DDBJ whole genome shotgun (WGS) entry which is preliminary data.</text>
</comment>
<evidence type="ECO:0000256" key="3">
    <source>
        <dbReference type="ARBA" id="ARBA00004840"/>
    </source>
</evidence>
<evidence type="ECO:0000256" key="15">
    <source>
        <dbReference type="RuleBase" id="RU363063"/>
    </source>
</evidence>
<dbReference type="GO" id="GO:0006024">
    <property type="term" value="P:glycosaminoglycan biosynthetic process"/>
    <property type="evidence" value="ECO:0007669"/>
    <property type="project" value="UniProtKB-ARBA"/>
</dbReference>
<dbReference type="PANTHER" id="PTHR11214:SF3">
    <property type="entry name" value="BETA-1,3-GALACTOSYLTRANSFERASE 6"/>
    <property type="match status" value="1"/>
</dbReference>
<reference evidence="16 17" key="1">
    <citation type="submission" date="2024-05" db="EMBL/GenBank/DDBJ databases">
        <authorList>
            <person name="Wallberg A."/>
        </authorList>
    </citation>
    <scope>NUCLEOTIDE SEQUENCE [LARGE SCALE GENOMIC DNA]</scope>
</reference>
<comment type="pathway">
    <text evidence="3">Glycan metabolism; chondroitin sulfate biosynthesis.</text>
</comment>
<dbReference type="PANTHER" id="PTHR11214">
    <property type="entry name" value="BETA-1,3-N-ACETYLGLUCOSAMINYLTRANSFERASE"/>
    <property type="match status" value="1"/>
</dbReference>
<evidence type="ECO:0000256" key="10">
    <source>
        <dbReference type="ARBA" id="ARBA00022989"/>
    </source>
</evidence>
<evidence type="ECO:0000256" key="5">
    <source>
        <dbReference type="ARBA" id="ARBA00008661"/>
    </source>
</evidence>
<dbReference type="FunFam" id="3.90.550.50:FF:000018">
    <property type="entry name" value="Hexosyltransferase"/>
    <property type="match status" value="1"/>
</dbReference>
<comment type="similarity">
    <text evidence="5 15">Belongs to the glycosyltransferase 31 family.</text>
</comment>
<keyword evidence="7" id="KW-0808">Transferase</keyword>
<keyword evidence="11 15" id="KW-0333">Golgi apparatus</keyword>
<evidence type="ECO:0000313" key="17">
    <source>
        <dbReference type="Proteomes" id="UP001497623"/>
    </source>
</evidence>
<keyword evidence="10 15" id="KW-1133">Transmembrane helix</keyword>
<dbReference type="EMBL" id="CAXKWB010017433">
    <property type="protein sequence ID" value="CAL4118855.1"/>
    <property type="molecule type" value="Genomic_DNA"/>
</dbReference>
<evidence type="ECO:0000256" key="12">
    <source>
        <dbReference type="ARBA" id="ARBA00023136"/>
    </source>
</evidence>
<keyword evidence="17" id="KW-1185">Reference proteome</keyword>
<protein>
    <recommendedName>
        <fullName evidence="15">Hexosyltransferase</fullName>
        <ecNumber evidence="15">2.4.1.-</ecNumber>
    </recommendedName>
</protein>
<feature type="transmembrane region" description="Helical" evidence="15">
    <location>
        <begin position="86"/>
        <end position="108"/>
    </location>
</feature>
<evidence type="ECO:0000256" key="7">
    <source>
        <dbReference type="ARBA" id="ARBA00022679"/>
    </source>
</evidence>
<evidence type="ECO:0000256" key="8">
    <source>
        <dbReference type="ARBA" id="ARBA00022692"/>
    </source>
</evidence>
<keyword evidence="9 15" id="KW-0735">Signal-anchor</keyword>
<organism evidence="16 17">
    <name type="scientific">Meganyctiphanes norvegica</name>
    <name type="common">Northern krill</name>
    <name type="synonym">Thysanopoda norvegica</name>
    <dbReference type="NCBI Taxonomy" id="48144"/>
    <lineage>
        <taxon>Eukaryota</taxon>
        <taxon>Metazoa</taxon>
        <taxon>Ecdysozoa</taxon>
        <taxon>Arthropoda</taxon>
        <taxon>Crustacea</taxon>
        <taxon>Multicrustacea</taxon>
        <taxon>Malacostraca</taxon>
        <taxon>Eumalacostraca</taxon>
        <taxon>Eucarida</taxon>
        <taxon>Euphausiacea</taxon>
        <taxon>Euphausiidae</taxon>
        <taxon>Meganyctiphanes</taxon>
    </lineage>
</organism>
<dbReference type="EC" id="2.4.1.-" evidence="15"/>
<gene>
    <name evidence="16" type="ORF">MNOR_LOCUS21543</name>
</gene>
<dbReference type="Gene3D" id="3.90.550.50">
    <property type="match status" value="1"/>
</dbReference>
<evidence type="ECO:0000313" key="16">
    <source>
        <dbReference type="EMBL" id="CAL4118855.1"/>
    </source>
</evidence>
<accession>A0AAV2RA69</accession>
<dbReference type="GO" id="GO:0000139">
    <property type="term" value="C:Golgi membrane"/>
    <property type="evidence" value="ECO:0007669"/>
    <property type="project" value="UniProtKB-SubCell"/>
</dbReference>
<keyword evidence="14" id="KW-0464">Manganese</keyword>
<keyword evidence="6 15" id="KW-0328">Glycosyltransferase</keyword>
<comment type="cofactor">
    <cofactor evidence="1">
        <name>Mn(2+)</name>
        <dbReference type="ChEBI" id="CHEBI:29035"/>
    </cofactor>
</comment>